<dbReference type="SUPFAM" id="SSF51556">
    <property type="entry name" value="Metallo-dependent hydrolases"/>
    <property type="match status" value="1"/>
</dbReference>
<comment type="caution">
    <text evidence="1">The sequence shown here is derived from an EMBL/GenBank/DDBJ whole genome shotgun (WGS) entry which is preliminary data.</text>
</comment>
<reference evidence="1" key="1">
    <citation type="journal article" date="2022" name="bioRxiv">
        <title>Discovery and biosynthetic assessment of Streptomyces ortus sp nov. isolated from a deep-sea sponge.</title>
        <authorList>
            <person name="Williams S.E."/>
        </authorList>
    </citation>
    <scope>NUCLEOTIDE SEQUENCE</scope>
    <source>
        <strain evidence="1">A15ISP2-DRY2</strain>
    </source>
</reference>
<evidence type="ECO:0000313" key="2">
    <source>
        <dbReference type="Proteomes" id="UP001165590"/>
    </source>
</evidence>
<dbReference type="InterPro" id="IPR032466">
    <property type="entry name" value="Metal_Hydrolase"/>
</dbReference>
<dbReference type="RefSeq" id="WP_267030813.1">
    <property type="nucleotide sequence ID" value="NZ_JAIFZO010000002.1"/>
</dbReference>
<organism evidence="1 2">
    <name type="scientific">Streptomyces ortus</name>
    <dbReference type="NCBI Taxonomy" id="2867268"/>
    <lineage>
        <taxon>Bacteria</taxon>
        <taxon>Bacillati</taxon>
        <taxon>Actinomycetota</taxon>
        <taxon>Actinomycetes</taxon>
        <taxon>Kitasatosporales</taxon>
        <taxon>Streptomycetaceae</taxon>
        <taxon>Streptomyces</taxon>
    </lineage>
</organism>
<protein>
    <submittedName>
        <fullName evidence="1">Dipeptidase</fullName>
    </submittedName>
</protein>
<dbReference type="Proteomes" id="UP001165590">
    <property type="component" value="Unassembled WGS sequence"/>
</dbReference>
<dbReference type="EMBL" id="JAIFZO010000002">
    <property type="protein sequence ID" value="MCX4238527.1"/>
    <property type="molecule type" value="Genomic_DNA"/>
</dbReference>
<accession>A0ABT3VF15</accession>
<proteinExistence type="predicted"/>
<name>A0ABT3VF15_9ACTN</name>
<dbReference type="InterPro" id="IPR008257">
    <property type="entry name" value="Pept_M19"/>
</dbReference>
<dbReference type="PANTHER" id="PTHR10443">
    <property type="entry name" value="MICROSOMAL DIPEPTIDASE"/>
    <property type="match status" value="1"/>
</dbReference>
<dbReference type="Gene3D" id="3.20.20.140">
    <property type="entry name" value="Metal-dependent hydrolases"/>
    <property type="match status" value="1"/>
</dbReference>
<gene>
    <name evidence="1" type="ORF">K3769_38295</name>
</gene>
<dbReference type="Pfam" id="PF01244">
    <property type="entry name" value="Peptidase_M19"/>
    <property type="match status" value="1"/>
</dbReference>
<dbReference type="PROSITE" id="PS51365">
    <property type="entry name" value="RENAL_DIPEPTIDASE_2"/>
    <property type="match status" value="1"/>
</dbReference>
<dbReference type="PANTHER" id="PTHR10443:SF12">
    <property type="entry name" value="DIPEPTIDASE"/>
    <property type="match status" value="1"/>
</dbReference>
<keyword evidence="2" id="KW-1185">Reference proteome</keyword>
<evidence type="ECO:0000313" key="1">
    <source>
        <dbReference type="EMBL" id="MCX4238527.1"/>
    </source>
</evidence>
<sequence>MTSTPMPHDPMNRRPTTSTPMIINALGQLDNPNAPRSADAAAQLNQSSEQLTIDARTLADAHASGLTAVNITLGYTMGDLPPYEHTLHEIDVWDGIVREHAADLLKVRTVADLHRARESGRIGVVYGFQNAVAVGDDTDRVATFAELGVRVVQLTYNQANHIGDGSMAPANRGLSDFGRRVVEALNEHHLMVDLSHSGERTCLEAAALSRTPVSINHTGCRALADLPRNKTDEELRLVASRGGFVGIYFMPFLSLSGHATAADVVEHIDHAVNVCGEDHVGIGTDGPVTSIDDLDAYRADLAEHVSLRRAAGVGAAGERADTVPFVLDLRGVDQFRELIHLLERRGYRSERIEKILGRNFLDYADRVWSKTT</sequence>